<keyword evidence="1 3" id="KW-0808">Transferase</keyword>
<dbReference type="Gene3D" id="3.40.630.30">
    <property type="match status" value="1"/>
</dbReference>
<dbReference type="PROSITE" id="PS51186">
    <property type="entry name" value="GNAT"/>
    <property type="match status" value="1"/>
</dbReference>
<evidence type="ECO:0000256" key="1">
    <source>
        <dbReference type="ARBA" id="ARBA00022679"/>
    </source>
</evidence>
<accession>A0ABD6AUX9</accession>
<dbReference type="EC" id="2.3.-.-" evidence="3"/>
<dbReference type="InterPro" id="IPR000182">
    <property type="entry name" value="GNAT_dom"/>
</dbReference>
<reference evidence="3 4" key="1">
    <citation type="journal article" date="2019" name="Int. J. Syst. Evol. Microbiol.">
        <title>The Global Catalogue of Microorganisms (GCM) 10K type strain sequencing project: providing services to taxonomists for standard genome sequencing and annotation.</title>
        <authorList>
            <consortium name="The Broad Institute Genomics Platform"/>
            <consortium name="The Broad Institute Genome Sequencing Center for Infectious Disease"/>
            <person name="Wu L."/>
            <person name="Ma J."/>
        </authorList>
    </citation>
    <scope>NUCLEOTIDE SEQUENCE [LARGE SCALE GENOMIC DNA]</scope>
    <source>
        <strain evidence="3 4">CGMCC 1.12563</strain>
    </source>
</reference>
<sequence length="166" mass="18516">MTDATVRTYDHERDWAGLWELKAAFERELGSANEAKSESYDAKLTEEYRAGYRGWVGDCVARDPDCITVVEADEELVGYVFVLPAAFAYVWDAAVLNELFLAPAHRGSGLADTLLDRAVAHARSQDLPLERLVLDVDPENGRAARVYERYGFEPWAGMVALDLDDA</sequence>
<feature type="domain" description="N-acetyltransferase" evidence="2">
    <location>
        <begin position="4"/>
        <end position="166"/>
    </location>
</feature>
<dbReference type="EMBL" id="JBHUDC010000005">
    <property type="protein sequence ID" value="MFD1513705.1"/>
    <property type="molecule type" value="Genomic_DNA"/>
</dbReference>
<dbReference type="PANTHER" id="PTHR13947">
    <property type="entry name" value="GNAT FAMILY N-ACETYLTRANSFERASE"/>
    <property type="match status" value="1"/>
</dbReference>
<dbReference type="PANTHER" id="PTHR13947:SF37">
    <property type="entry name" value="LD18367P"/>
    <property type="match status" value="1"/>
</dbReference>
<evidence type="ECO:0000313" key="4">
    <source>
        <dbReference type="Proteomes" id="UP001597187"/>
    </source>
</evidence>
<dbReference type="AlphaFoldDB" id="A0ABD6AUX9"/>
<dbReference type="InterPro" id="IPR050769">
    <property type="entry name" value="NAT_camello-type"/>
</dbReference>
<comment type="caution">
    <text evidence="3">The sequence shown here is derived from an EMBL/GenBank/DDBJ whole genome shotgun (WGS) entry which is preliminary data.</text>
</comment>
<organism evidence="3 4">
    <name type="scientific">Halomarina rubra</name>
    <dbReference type="NCBI Taxonomy" id="2071873"/>
    <lineage>
        <taxon>Archaea</taxon>
        <taxon>Methanobacteriati</taxon>
        <taxon>Methanobacteriota</taxon>
        <taxon>Stenosarchaea group</taxon>
        <taxon>Halobacteria</taxon>
        <taxon>Halobacteriales</taxon>
        <taxon>Natronomonadaceae</taxon>
        <taxon>Halomarina</taxon>
    </lineage>
</organism>
<dbReference type="SUPFAM" id="SSF55729">
    <property type="entry name" value="Acyl-CoA N-acyltransferases (Nat)"/>
    <property type="match status" value="1"/>
</dbReference>
<proteinExistence type="predicted"/>
<gene>
    <name evidence="3" type="ORF">ACFSBT_10490</name>
</gene>
<protein>
    <submittedName>
        <fullName evidence="3">GNAT family N-acetyltransferase</fullName>
        <ecNumber evidence="3">2.3.-.-</ecNumber>
    </submittedName>
</protein>
<keyword evidence="3" id="KW-0012">Acyltransferase</keyword>
<dbReference type="Proteomes" id="UP001597187">
    <property type="component" value="Unassembled WGS sequence"/>
</dbReference>
<dbReference type="InterPro" id="IPR016181">
    <property type="entry name" value="Acyl_CoA_acyltransferase"/>
</dbReference>
<dbReference type="Pfam" id="PF00583">
    <property type="entry name" value="Acetyltransf_1"/>
    <property type="match status" value="1"/>
</dbReference>
<keyword evidence="4" id="KW-1185">Reference proteome</keyword>
<dbReference type="GO" id="GO:0016746">
    <property type="term" value="F:acyltransferase activity"/>
    <property type="evidence" value="ECO:0007669"/>
    <property type="project" value="UniProtKB-KW"/>
</dbReference>
<evidence type="ECO:0000259" key="2">
    <source>
        <dbReference type="PROSITE" id="PS51186"/>
    </source>
</evidence>
<dbReference type="RefSeq" id="WP_250873676.1">
    <property type="nucleotide sequence ID" value="NZ_JALXFV010000005.1"/>
</dbReference>
<evidence type="ECO:0000313" key="3">
    <source>
        <dbReference type="EMBL" id="MFD1513705.1"/>
    </source>
</evidence>
<dbReference type="CDD" id="cd04301">
    <property type="entry name" value="NAT_SF"/>
    <property type="match status" value="1"/>
</dbReference>
<name>A0ABD6AUX9_9EURY</name>